<sequence>MSIWMQCDRAEPIRRRALNQMDVLATHARIGDRDAFSELHKQVLRRDDAAWWIEHKNDAVNVLAQDIELQGRTFMNIYLKASHQEGVKAVARSLL</sequence>
<comment type="caution">
    <text evidence="1">The sequence shown here is derived from an EMBL/GenBank/DDBJ whole genome shotgun (WGS) entry which is preliminary data.</text>
</comment>
<dbReference type="Proteomes" id="UP000468413">
    <property type="component" value="Unassembled WGS sequence"/>
</dbReference>
<dbReference type="AlphaFoldDB" id="A0A6I1G952"/>
<reference evidence="1 2" key="1">
    <citation type="submission" date="2019-09" db="EMBL/GenBank/DDBJ databases">
        <title>Characterization of the phylogenetic diversity of two novel species belonging to the genus Bifidobacterium: Bifidobacterium cebidarum sp. nov. and Bifidobacterium leontopitheci sp. nov.</title>
        <authorList>
            <person name="Lugli G.A."/>
            <person name="Duranti S."/>
            <person name="Milani C."/>
            <person name="Turroni F."/>
            <person name="Ventura M."/>
        </authorList>
    </citation>
    <scope>NUCLEOTIDE SEQUENCE [LARGE SCALE GENOMIC DNA]</scope>
    <source>
        <strain evidence="1 2">LMG 31469</strain>
    </source>
</reference>
<dbReference type="EMBL" id="WBVS01000006">
    <property type="protein sequence ID" value="KAB7787966.1"/>
    <property type="molecule type" value="Genomic_DNA"/>
</dbReference>
<gene>
    <name evidence="1" type="ORF">F7D08_1360</name>
</gene>
<proteinExistence type="predicted"/>
<organism evidence="1 2">
    <name type="scientific">Bifidobacterium cebidarum</name>
    <dbReference type="NCBI Taxonomy" id="2650773"/>
    <lineage>
        <taxon>Bacteria</taxon>
        <taxon>Bacillati</taxon>
        <taxon>Actinomycetota</taxon>
        <taxon>Actinomycetes</taxon>
        <taxon>Bifidobacteriales</taxon>
        <taxon>Bifidobacteriaceae</taxon>
        <taxon>Bifidobacterium</taxon>
    </lineage>
</organism>
<keyword evidence="2" id="KW-1185">Reference proteome</keyword>
<protein>
    <submittedName>
        <fullName evidence="1">Uncharacterized protein</fullName>
    </submittedName>
</protein>
<name>A0A6I1G952_9BIFI</name>
<evidence type="ECO:0000313" key="1">
    <source>
        <dbReference type="EMBL" id="KAB7787966.1"/>
    </source>
</evidence>
<dbReference type="RefSeq" id="WP_152209936.1">
    <property type="nucleotide sequence ID" value="NZ_WBVS01000006.1"/>
</dbReference>
<evidence type="ECO:0000313" key="2">
    <source>
        <dbReference type="Proteomes" id="UP000468413"/>
    </source>
</evidence>
<accession>A0A6I1G952</accession>